<accession>A0ABW5I865</accession>
<sequence>MGFRWLRVLVAGLSLVVIIGGLSWFVVVLLPEWTVGHDVSALSPSERLATVGSVRAQWITWTSVITGLGVGAYGVYRFYLDKDKQRLDQDKHLTGLFDSATGRLESDDATVRAGGLRTLFRLMVDSPRDHTAVVDTVCDVLRHRAHSDGDGPLPRDVAAAADALRDRPDRPEARPLDLAGIRLPEARWRGIRLAGAELAGIRLERAELTGADLTGAILTDADLSGANLVGSSGAGAQLRNAVLAEADLSSADLREADLTRARLRGANLTRTVLTRANLADTDLGGTDLHDALGVTSSAVRGAIVDDKTVLPPGVDHPRLRASRG</sequence>
<evidence type="ECO:0000256" key="1">
    <source>
        <dbReference type="SAM" id="Phobius"/>
    </source>
</evidence>
<proteinExistence type="predicted"/>
<evidence type="ECO:0000313" key="2">
    <source>
        <dbReference type="EMBL" id="MFD2485300.1"/>
    </source>
</evidence>
<dbReference type="RefSeq" id="WP_344278945.1">
    <property type="nucleotide sequence ID" value="NZ_BAAAHV010000015.1"/>
</dbReference>
<dbReference type="PANTHER" id="PTHR14136">
    <property type="entry name" value="BTB_POZ DOMAIN-CONTAINING PROTEIN KCTD9"/>
    <property type="match status" value="1"/>
</dbReference>
<dbReference type="InterPro" id="IPR051082">
    <property type="entry name" value="Pentapeptide-BTB/POZ_domain"/>
</dbReference>
<dbReference type="Gene3D" id="2.160.20.80">
    <property type="entry name" value="E3 ubiquitin-protein ligase SopA"/>
    <property type="match status" value="1"/>
</dbReference>
<evidence type="ECO:0000313" key="3">
    <source>
        <dbReference type="Proteomes" id="UP001597542"/>
    </source>
</evidence>
<feature type="transmembrane region" description="Helical" evidence="1">
    <location>
        <begin position="7"/>
        <end position="30"/>
    </location>
</feature>
<dbReference type="PANTHER" id="PTHR14136:SF17">
    <property type="entry name" value="BTB_POZ DOMAIN-CONTAINING PROTEIN KCTD9"/>
    <property type="match status" value="1"/>
</dbReference>
<keyword evidence="1" id="KW-1133">Transmembrane helix</keyword>
<keyword evidence="1" id="KW-0812">Transmembrane</keyword>
<name>A0ABW5I865_9PSEU</name>
<feature type="transmembrane region" description="Helical" evidence="1">
    <location>
        <begin position="58"/>
        <end position="76"/>
    </location>
</feature>
<reference evidence="3" key="1">
    <citation type="journal article" date="2019" name="Int. J. Syst. Evol. Microbiol.">
        <title>The Global Catalogue of Microorganisms (GCM) 10K type strain sequencing project: providing services to taxonomists for standard genome sequencing and annotation.</title>
        <authorList>
            <consortium name="The Broad Institute Genomics Platform"/>
            <consortium name="The Broad Institute Genome Sequencing Center for Infectious Disease"/>
            <person name="Wu L."/>
            <person name="Ma J."/>
        </authorList>
    </citation>
    <scope>NUCLEOTIDE SEQUENCE [LARGE SCALE GENOMIC DNA]</scope>
    <source>
        <strain evidence="3">CGMCC 4.7638</strain>
    </source>
</reference>
<dbReference type="Pfam" id="PF00805">
    <property type="entry name" value="Pentapeptide"/>
    <property type="match status" value="2"/>
</dbReference>
<protein>
    <submittedName>
        <fullName evidence="2">Pentapeptide repeat-containing protein</fullName>
    </submittedName>
</protein>
<organism evidence="2 3">
    <name type="scientific">Amycolatopsis albidoflavus</name>
    <dbReference type="NCBI Taxonomy" id="102226"/>
    <lineage>
        <taxon>Bacteria</taxon>
        <taxon>Bacillati</taxon>
        <taxon>Actinomycetota</taxon>
        <taxon>Actinomycetes</taxon>
        <taxon>Pseudonocardiales</taxon>
        <taxon>Pseudonocardiaceae</taxon>
        <taxon>Amycolatopsis</taxon>
    </lineage>
</organism>
<keyword evidence="1" id="KW-0472">Membrane</keyword>
<dbReference type="InterPro" id="IPR001646">
    <property type="entry name" value="5peptide_repeat"/>
</dbReference>
<gene>
    <name evidence="2" type="ORF">ACFSUT_33865</name>
</gene>
<dbReference type="EMBL" id="JBHUKQ010000016">
    <property type="protein sequence ID" value="MFD2485300.1"/>
    <property type="molecule type" value="Genomic_DNA"/>
</dbReference>
<keyword evidence="3" id="KW-1185">Reference proteome</keyword>
<dbReference type="SUPFAM" id="SSF141571">
    <property type="entry name" value="Pentapeptide repeat-like"/>
    <property type="match status" value="1"/>
</dbReference>
<comment type="caution">
    <text evidence="2">The sequence shown here is derived from an EMBL/GenBank/DDBJ whole genome shotgun (WGS) entry which is preliminary data.</text>
</comment>
<dbReference type="Proteomes" id="UP001597542">
    <property type="component" value="Unassembled WGS sequence"/>
</dbReference>